<sequence>MGRKRRARVSRDGDGGGEEEQEEDEEPVLAAVESKSLYEVPPAGEFGGSLRDQLLINVQEDARTPDLCERKAVTNSVVIQEQDFTFDARVDAQPEQAHTAGKSLVVPLTPEEAEVEVETAGTGDDDEEEKEEYVSDTDDAPLPEMRCREASDDRFQEENRGRRSR</sequence>
<feature type="compositionally biased region" description="Acidic residues" evidence="1">
    <location>
        <begin position="15"/>
        <end position="27"/>
    </location>
</feature>
<dbReference type="Gramene" id="OMERI12G07360.1">
    <property type="protein sequence ID" value="OMERI12G07360.1"/>
    <property type="gene ID" value="OMERI12G07360"/>
</dbReference>
<feature type="region of interest" description="Disordered" evidence="1">
    <location>
        <begin position="95"/>
        <end position="165"/>
    </location>
</feature>
<organism evidence="2">
    <name type="scientific">Oryza meridionalis</name>
    <dbReference type="NCBI Taxonomy" id="40149"/>
    <lineage>
        <taxon>Eukaryota</taxon>
        <taxon>Viridiplantae</taxon>
        <taxon>Streptophyta</taxon>
        <taxon>Embryophyta</taxon>
        <taxon>Tracheophyta</taxon>
        <taxon>Spermatophyta</taxon>
        <taxon>Magnoliopsida</taxon>
        <taxon>Liliopsida</taxon>
        <taxon>Poales</taxon>
        <taxon>Poaceae</taxon>
        <taxon>BOP clade</taxon>
        <taxon>Oryzoideae</taxon>
        <taxon>Oryzeae</taxon>
        <taxon>Oryzinae</taxon>
        <taxon>Oryza</taxon>
    </lineage>
</organism>
<evidence type="ECO:0000313" key="3">
    <source>
        <dbReference type="Proteomes" id="UP000008021"/>
    </source>
</evidence>
<dbReference type="STRING" id="40149.A0A0E0FBS4"/>
<feature type="compositionally biased region" description="Basic and acidic residues" evidence="1">
    <location>
        <begin position="145"/>
        <end position="165"/>
    </location>
</feature>
<feature type="region of interest" description="Disordered" evidence="1">
    <location>
        <begin position="1"/>
        <end position="28"/>
    </location>
</feature>
<name>A0A0E0FBS4_9ORYZ</name>
<evidence type="ECO:0000313" key="2">
    <source>
        <dbReference type="EnsemblPlants" id="OMERI12G07360.1"/>
    </source>
</evidence>
<reference evidence="2" key="1">
    <citation type="submission" date="2015-04" db="UniProtKB">
        <authorList>
            <consortium name="EnsemblPlants"/>
        </authorList>
    </citation>
    <scope>IDENTIFICATION</scope>
</reference>
<accession>A0A0E0FBS4</accession>
<protein>
    <submittedName>
        <fullName evidence="2">Uncharacterized protein</fullName>
    </submittedName>
</protein>
<proteinExistence type="predicted"/>
<dbReference type="Proteomes" id="UP000008021">
    <property type="component" value="Chromosome 12"/>
</dbReference>
<feature type="compositionally biased region" description="Acidic residues" evidence="1">
    <location>
        <begin position="111"/>
        <end position="141"/>
    </location>
</feature>
<dbReference type="HOGENOM" id="CLU_1743550_0_0_1"/>
<keyword evidence="3" id="KW-1185">Reference proteome</keyword>
<dbReference type="AlphaFoldDB" id="A0A0E0FBS4"/>
<evidence type="ECO:0000256" key="1">
    <source>
        <dbReference type="SAM" id="MobiDB-lite"/>
    </source>
</evidence>
<reference evidence="2" key="2">
    <citation type="submission" date="2018-05" db="EMBL/GenBank/DDBJ databases">
        <title>OmerRS3 (Oryza meridionalis Reference Sequence Version 3).</title>
        <authorList>
            <person name="Zhang J."/>
            <person name="Kudrna D."/>
            <person name="Lee S."/>
            <person name="Talag J."/>
            <person name="Welchert J."/>
            <person name="Wing R.A."/>
        </authorList>
    </citation>
    <scope>NUCLEOTIDE SEQUENCE [LARGE SCALE GENOMIC DNA]</scope>
    <source>
        <strain evidence="2">cv. OR44</strain>
    </source>
</reference>
<dbReference type="EnsemblPlants" id="OMERI12G07360.1">
    <property type="protein sequence ID" value="OMERI12G07360.1"/>
    <property type="gene ID" value="OMERI12G07360"/>
</dbReference>